<dbReference type="GO" id="GO:0042274">
    <property type="term" value="P:ribosomal small subunit biogenesis"/>
    <property type="evidence" value="ECO:0007669"/>
    <property type="project" value="InterPro"/>
</dbReference>
<dbReference type="PANTHER" id="PTHR21531">
    <property type="entry name" value="LOW-TEMPERATURE VIABILITY PROTEIN LTV1-RELATED"/>
    <property type="match status" value="1"/>
</dbReference>
<dbReference type="GO" id="GO:0000056">
    <property type="term" value="P:ribosomal small subunit export from nucleus"/>
    <property type="evidence" value="ECO:0007669"/>
    <property type="project" value="TreeGrafter"/>
</dbReference>
<name>A0A7S4JWW5_9EUKA</name>
<gene>
    <name evidence="3" type="ORF">NAES01612_LOCUS2772</name>
</gene>
<proteinExistence type="inferred from homology"/>
<evidence type="ECO:0000256" key="2">
    <source>
        <dbReference type="SAM" id="MobiDB-lite"/>
    </source>
</evidence>
<dbReference type="AlphaFoldDB" id="A0A7S4JWW5"/>
<reference evidence="3" key="1">
    <citation type="submission" date="2021-01" db="EMBL/GenBank/DDBJ databases">
        <authorList>
            <person name="Corre E."/>
            <person name="Pelletier E."/>
            <person name="Niang G."/>
            <person name="Scheremetjew M."/>
            <person name="Finn R."/>
            <person name="Kale V."/>
            <person name="Holt S."/>
            <person name="Cochrane G."/>
            <person name="Meng A."/>
            <person name="Brown T."/>
            <person name="Cohen L."/>
        </authorList>
    </citation>
    <scope>NUCLEOTIDE SEQUENCE</scope>
    <source>
        <strain evidence="3">SoJaBio B1-5/56/2</strain>
    </source>
</reference>
<sequence>MAKSHPKRMKVSSASSAHAASHQHYVEEKELLGQATKEYLKNTSGDARREDDIKIVRIPDKGPRFDCESMLSTLSNAHNRPSVIVSASTKNTLSSQRRSKASAESPYVDGPREIPIRHPQESKEEKKERRKLVKIIQAENRSRKKRLSEAFKAERIKQNNARCSSGRRQISFS</sequence>
<dbReference type="GO" id="GO:0030688">
    <property type="term" value="C:preribosome, small subunit precursor"/>
    <property type="evidence" value="ECO:0007669"/>
    <property type="project" value="TreeGrafter"/>
</dbReference>
<feature type="region of interest" description="Disordered" evidence="2">
    <location>
        <begin position="89"/>
        <end position="130"/>
    </location>
</feature>
<accession>A0A7S4JWW5</accession>
<organism evidence="3">
    <name type="scientific">Paramoeba aestuarina</name>
    <dbReference type="NCBI Taxonomy" id="180227"/>
    <lineage>
        <taxon>Eukaryota</taxon>
        <taxon>Amoebozoa</taxon>
        <taxon>Discosea</taxon>
        <taxon>Flabellinia</taxon>
        <taxon>Dactylopodida</taxon>
        <taxon>Paramoebidae</taxon>
        <taxon>Paramoeba</taxon>
    </lineage>
</organism>
<protein>
    <submittedName>
        <fullName evidence="3">Uncharacterized protein</fullName>
    </submittedName>
</protein>
<feature type="compositionally biased region" description="Basic and acidic residues" evidence="2">
    <location>
        <begin position="110"/>
        <end position="127"/>
    </location>
</feature>
<feature type="compositionally biased region" description="Basic residues" evidence="2">
    <location>
        <begin position="1"/>
        <end position="10"/>
    </location>
</feature>
<evidence type="ECO:0000256" key="1">
    <source>
        <dbReference type="ARBA" id="ARBA00009078"/>
    </source>
</evidence>
<dbReference type="GO" id="GO:0005829">
    <property type="term" value="C:cytosol"/>
    <property type="evidence" value="ECO:0007669"/>
    <property type="project" value="TreeGrafter"/>
</dbReference>
<dbReference type="PANTHER" id="PTHR21531:SF0">
    <property type="entry name" value="PROTEIN LTV1 HOMOLOG"/>
    <property type="match status" value="1"/>
</dbReference>
<dbReference type="EMBL" id="HBKR01004151">
    <property type="protein sequence ID" value="CAE2276892.1"/>
    <property type="molecule type" value="Transcribed_RNA"/>
</dbReference>
<comment type="similarity">
    <text evidence="1">Belongs to the LTV1 family.</text>
</comment>
<dbReference type="InterPro" id="IPR007307">
    <property type="entry name" value="Ltv1"/>
</dbReference>
<feature type="region of interest" description="Disordered" evidence="2">
    <location>
        <begin position="1"/>
        <end position="29"/>
    </location>
</feature>
<dbReference type="GO" id="GO:0005634">
    <property type="term" value="C:nucleus"/>
    <property type="evidence" value="ECO:0007669"/>
    <property type="project" value="TreeGrafter"/>
</dbReference>
<evidence type="ECO:0000313" key="3">
    <source>
        <dbReference type="EMBL" id="CAE2276892.1"/>
    </source>
</evidence>
<feature type="compositionally biased region" description="Low complexity" evidence="2">
    <location>
        <begin position="12"/>
        <end position="22"/>
    </location>
</feature>